<feature type="compositionally biased region" description="Low complexity" evidence="1">
    <location>
        <begin position="123"/>
        <end position="152"/>
    </location>
</feature>
<feature type="compositionally biased region" description="Polar residues" evidence="1">
    <location>
        <begin position="171"/>
        <end position="183"/>
    </location>
</feature>
<dbReference type="AlphaFoldDB" id="A0A8H5H8E8"/>
<gene>
    <name evidence="2" type="ORF">D9615_007038</name>
</gene>
<keyword evidence="3" id="KW-1185">Reference proteome</keyword>
<dbReference type="EMBL" id="JAACJP010000019">
    <property type="protein sequence ID" value="KAF5378550.1"/>
    <property type="molecule type" value="Genomic_DNA"/>
</dbReference>
<protein>
    <submittedName>
        <fullName evidence="2">Uncharacterized protein</fullName>
    </submittedName>
</protein>
<feature type="region of interest" description="Disordered" evidence="1">
    <location>
        <begin position="214"/>
        <end position="244"/>
    </location>
</feature>
<feature type="region of interest" description="Disordered" evidence="1">
    <location>
        <begin position="32"/>
        <end position="63"/>
    </location>
</feature>
<evidence type="ECO:0000313" key="2">
    <source>
        <dbReference type="EMBL" id="KAF5378550.1"/>
    </source>
</evidence>
<accession>A0A8H5H8E8</accession>
<organism evidence="2 3">
    <name type="scientific">Tricholomella constricta</name>
    <dbReference type="NCBI Taxonomy" id="117010"/>
    <lineage>
        <taxon>Eukaryota</taxon>
        <taxon>Fungi</taxon>
        <taxon>Dikarya</taxon>
        <taxon>Basidiomycota</taxon>
        <taxon>Agaricomycotina</taxon>
        <taxon>Agaricomycetes</taxon>
        <taxon>Agaricomycetidae</taxon>
        <taxon>Agaricales</taxon>
        <taxon>Tricholomatineae</taxon>
        <taxon>Lyophyllaceae</taxon>
        <taxon>Tricholomella</taxon>
    </lineage>
</organism>
<proteinExistence type="predicted"/>
<sequence length="318" mass="33100">MNSRLPPHRLLYGNALSTGSLNAGCTSVLGRVTTSTSTPPSPFSSTPRAHTGSPAAATSPILPPRLRAEHASRPALVVIHPRHERAQGSWWGGLKGAGRDAGVMESFLFAFGPWSASSWSIASSRISSPSPSAPLSASTPSTLWRPTTSLPSPASPPSPSPSTSTSIAGEPTTNAPPISSTTLKPACSSALRTTLNTSPGAQISSAAATAMRYSQYRRRSRAPEAAHAPSGVSAPPLALSQRPGHGAMRWWWGSDRSRSWRGLRKWVVTRDADGLDADGGAGSVGLAQEVHIATVKNTPLHEPSGTSDQSQAPVIPKH</sequence>
<evidence type="ECO:0000313" key="3">
    <source>
        <dbReference type="Proteomes" id="UP000565441"/>
    </source>
</evidence>
<feature type="region of interest" description="Disordered" evidence="1">
    <location>
        <begin position="295"/>
        <end position="318"/>
    </location>
</feature>
<reference evidence="2 3" key="1">
    <citation type="journal article" date="2020" name="ISME J.">
        <title>Uncovering the hidden diversity of litter-decomposition mechanisms in mushroom-forming fungi.</title>
        <authorList>
            <person name="Floudas D."/>
            <person name="Bentzer J."/>
            <person name="Ahren D."/>
            <person name="Johansson T."/>
            <person name="Persson P."/>
            <person name="Tunlid A."/>
        </authorList>
    </citation>
    <scope>NUCLEOTIDE SEQUENCE [LARGE SCALE GENOMIC DNA]</scope>
    <source>
        <strain evidence="2 3">CBS 661.87</strain>
    </source>
</reference>
<comment type="caution">
    <text evidence="2">The sequence shown here is derived from an EMBL/GenBank/DDBJ whole genome shotgun (WGS) entry which is preliminary data.</text>
</comment>
<evidence type="ECO:0000256" key="1">
    <source>
        <dbReference type="SAM" id="MobiDB-lite"/>
    </source>
</evidence>
<feature type="region of interest" description="Disordered" evidence="1">
    <location>
        <begin position="123"/>
        <end position="184"/>
    </location>
</feature>
<name>A0A8H5H8E8_9AGAR</name>
<feature type="compositionally biased region" description="Low complexity" evidence="1">
    <location>
        <begin position="33"/>
        <end position="47"/>
    </location>
</feature>
<dbReference type="Proteomes" id="UP000565441">
    <property type="component" value="Unassembled WGS sequence"/>
</dbReference>